<dbReference type="SMART" id="SM00062">
    <property type="entry name" value="PBPb"/>
    <property type="match status" value="1"/>
</dbReference>
<feature type="domain" description="Solute-binding protein family 3/N-terminal" evidence="3">
    <location>
        <begin position="63"/>
        <end position="292"/>
    </location>
</feature>
<evidence type="ECO:0000256" key="1">
    <source>
        <dbReference type="ARBA" id="ARBA00022729"/>
    </source>
</evidence>
<gene>
    <name evidence="4" type="ORF">D4739_05605</name>
</gene>
<dbReference type="Gene3D" id="3.40.190.10">
    <property type="entry name" value="Periplasmic binding protein-like II"/>
    <property type="match status" value="2"/>
</dbReference>
<name>A0A3A5HCI4_9ACTN</name>
<evidence type="ECO:0000313" key="5">
    <source>
        <dbReference type="Proteomes" id="UP000276542"/>
    </source>
</evidence>
<sequence>MTPSLTFRRPASLLAAAAATCALLTACGGESSDAPRSEATIATQKKDAALNAKLPEAIRDAGVVKIGTEAQYPPFESLADDNKTIVGLDPDLAKAAGELLGVKVEFTNTAFDGLLTALDGGRFDLVVAAVTDTKEREASYDFVDYFMTGQSIVVKKGNPEDITGVDDLCGHPVSVLKASTQLKLLEGFNTEECKDDPIDITALQTDKDALLQVQSGRADASFTQDAVGVYNAKNIGGGNQFEIANTEALLPTPVGMVFTKEDTELRDAFLAALAELVENGTYADILAKHEMSQGALDEPAVNLGGAK</sequence>
<dbReference type="Proteomes" id="UP000276542">
    <property type="component" value="Unassembled WGS sequence"/>
</dbReference>
<keyword evidence="5" id="KW-1185">Reference proteome</keyword>
<feature type="chain" id="PRO_5039034388" evidence="2">
    <location>
        <begin position="27"/>
        <end position="307"/>
    </location>
</feature>
<dbReference type="AlphaFoldDB" id="A0A3A5HCI4"/>
<dbReference type="OrthoDB" id="4633994at2"/>
<dbReference type="RefSeq" id="WP_120059649.1">
    <property type="nucleotide sequence ID" value="NZ_QYRP01000002.1"/>
</dbReference>
<dbReference type="InterPro" id="IPR001638">
    <property type="entry name" value="Solute-binding_3/MltF_N"/>
</dbReference>
<protein>
    <submittedName>
        <fullName evidence="4">ABC transporter substrate-binding protein</fullName>
    </submittedName>
</protein>
<dbReference type="PANTHER" id="PTHR35936">
    <property type="entry name" value="MEMBRANE-BOUND LYTIC MUREIN TRANSGLYCOSYLASE F"/>
    <property type="match status" value="1"/>
</dbReference>
<reference evidence="5" key="1">
    <citation type="submission" date="2018-09" db="EMBL/GenBank/DDBJ databases">
        <authorList>
            <person name="Zhu H."/>
        </authorList>
    </citation>
    <scope>NUCLEOTIDE SEQUENCE [LARGE SCALE GENOMIC DNA]</scope>
    <source>
        <strain evidence="5">K1W22B-1</strain>
    </source>
</reference>
<accession>A0A3A5HCI4</accession>
<dbReference type="SUPFAM" id="SSF53850">
    <property type="entry name" value="Periplasmic binding protein-like II"/>
    <property type="match status" value="1"/>
</dbReference>
<comment type="caution">
    <text evidence="4">The sequence shown here is derived from an EMBL/GenBank/DDBJ whole genome shotgun (WGS) entry which is preliminary data.</text>
</comment>
<organism evidence="4 5">
    <name type="scientific">Nocardioides cavernaquae</name>
    <dbReference type="NCBI Taxonomy" id="2321396"/>
    <lineage>
        <taxon>Bacteria</taxon>
        <taxon>Bacillati</taxon>
        <taxon>Actinomycetota</taxon>
        <taxon>Actinomycetes</taxon>
        <taxon>Propionibacteriales</taxon>
        <taxon>Nocardioidaceae</taxon>
        <taxon>Nocardioides</taxon>
    </lineage>
</organism>
<dbReference type="EMBL" id="QYRP01000002">
    <property type="protein sequence ID" value="RJS45750.1"/>
    <property type="molecule type" value="Genomic_DNA"/>
</dbReference>
<feature type="signal peptide" evidence="2">
    <location>
        <begin position="1"/>
        <end position="26"/>
    </location>
</feature>
<dbReference type="CDD" id="cd01004">
    <property type="entry name" value="PBP2_MidA_like"/>
    <property type="match status" value="1"/>
</dbReference>
<evidence type="ECO:0000313" key="4">
    <source>
        <dbReference type="EMBL" id="RJS45750.1"/>
    </source>
</evidence>
<evidence type="ECO:0000259" key="3">
    <source>
        <dbReference type="SMART" id="SM00062"/>
    </source>
</evidence>
<dbReference type="Pfam" id="PF00497">
    <property type="entry name" value="SBP_bac_3"/>
    <property type="match status" value="1"/>
</dbReference>
<dbReference type="PANTHER" id="PTHR35936:SF17">
    <property type="entry name" value="ARGININE-BINDING EXTRACELLULAR PROTEIN ARTP"/>
    <property type="match status" value="1"/>
</dbReference>
<proteinExistence type="predicted"/>
<evidence type="ECO:0000256" key="2">
    <source>
        <dbReference type="SAM" id="SignalP"/>
    </source>
</evidence>
<keyword evidence="1 2" id="KW-0732">Signal</keyword>